<dbReference type="Proteomes" id="UP001257739">
    <property type="component" value="Unassembled WGS sequence"/>
</dbReference>
<protein>
    <recommendedName>
        <fullName evidence="4">DUF3618 domain-containing protein</fullName>
    </recommendedName>
</protein>
<organism evidence="2 3">
    <name type="scientific">Aeromicrobium panaciterrae</name>
    <dbReference type="NCBI Taxonomy" id="363861"/>
    <lineage>
        <taxon>Bacteria</taxon>
        <taxon>Bacillati</taxon>
        <taxon>Actinomycetota</taxon>
        <taxon>Actinomycetes</taxon>
        <taxon>Propionibacteriales</taxon>
        <taxon>Nocardioidaceae</taxon>
        <taxon>Aeromicrobium</taxon>
    </lineage>
</organism>
<evidence type="ECO:0000256" key="1">
    <source>
        <dbReference type="SAM" id="Phobius"/>
    </source>
</evidence>
<keyword evidence="1" id="KW-0812">Transmembrane</keyword>
<dbReference type="RefSeq" id="WP_309971361.1">
    <property type="nucleotide sequence ID" value="NZ_JAVDWH010000001.1"/>
</dbReference>
<keyword evidence="3" id="KW-1185">Reference proteome</keyword>
<feature type="transmembrane region" description="Helical" evidence="1">
    <location>
        <begin position="57"/>
        <end position="77"/>
    </location>
</feature>
<dbReference type="EMBL" id="JAVDWH010000001">
    <property type="protein sequence ID" value="MDR7087541.1"/>
    <property type="molecule type" value="Genomic_DNA"/>
</dbReference>
<name>A0ABU1UQU0_9ACTN</name>
<accession>A0ABU1UQU0</accession>
<gene>
    <name evidence="2" type="ORF">J2X11_002380</name>
</gene>
<comment type="caution">
    <text evidence="2">The sequence shown here is derived from an EMBL/GenBank/DDBJ whole genome shotgun (WGS) entry which is preliminary data.</text>
</comment>
<sequence length="82" mass="8817">MAKADSDELVSEIEQIRDRLADTVDALIDRAHPSTIARRSLASIKGRFVEPDGTPKVAVLAPVLGGIAAIVAVIAFLRRLLR</sequence>
<evidence type="ECO:0000313" key="3">
    <source>
        <dbReference type="Proteomes" id="UP001257739"/>
    </source>
</evidence>
<evidence type="ECO:0000313" key="2">
    <source>
        <dbReference type="EMBL" id="MDR7087541.1"/>
    </source>
</evidence>
<evidence type="ECO:0008006" key="4">
    <source>
        <dbReference type="Google" id="ProtNLM"/>
    </source>
</evidence>
<reference evidence="2 3" key="1">
    <citation type="submission" date="2023-07" db="EMBL/GenBank/DDBJ databases">
        <title>Sorghum-associated microbial communities from plants grown in Nebraska, USA.</title>
        <authorList>
            <person name="Schachtman D."/>
        </authorList>
    </citation>
    <scope>NUCLEOTIDE SEQUENCE [LARGE SCALE GENOMIC DNA]</scope>
    <source>
        <strain evidence="2 3">BE248</strain>
    </source>
</reference>
<keyword evidence="1" id="KW-0472">Membrane</keyword>
<dbReference type="InterPro" id="IPR022062">
    <property type="entry name" value="DUF3618"/>
</dbReference>
<dbReference type="Pfam" id="PF12277">
    <property type="entry name" value="DUF3618"/>
    <property type="match status" value="1"/>
</dbReference>
<keyword evidence="1" id="KW-1133">Transmembrane helix</keyword>
<proteinExistence type="predicted"/>